<dbReference type="OrthoDB" id="3514033at2759"/>
<dbReference type="AlphaFoldDB" id="A0A9P8QFN1"/>
<dbReference type="EMBL" id="JAIWOZ010000006">
    <property type="protein sequence ID" value="KAH6603895.1"/>
    <property type="molecule type" value="Genomic_DNA"/>
</dbReference>
<keyword evidence="4" id="KW-1185">Reference proteome</keyword>
<evidence type="ECO:0000313" key="3">
    <source>
        <dbReference type="EMBL" id="KAH6603895.1"/>
    </source>
</evidence>
<feature type="compositionally biased region" description="Polar residues" evidence="1">
    <location>
        <begin position="351"/>
        <end position="375"/>
    </location>
</feature>
<feature type="compositionally biased region" description="Low complexity" evidence="1">
    <location>
        <begin position="210"/>
        <end position="223"/>
    </location>
</feature>
<feature type="domain" description="Stc1" evidence="2">
    <location>
        <begin position="50"/>
        <end position="131"/>
    </location>
</feature>
<gene>
    <name evidence="3" type="ORF">Trco_007341</name>
</gene>
<name>A0A9P8QFN1_9HYPO</name>
<dbReference type="InterPro" id="IPR024630">
    <property type="entry name" value="Stc1"/>
</dbReference>
<evidence type="ECO:0000259" key="2">
    <source>
        <dbReference type="Pfam" id="PF12898"/>
    </source>
</evidence>
<feature type="compositionally biased region" description="Basic and acidic residues" evidence="1">
    <location>
        <begin position="417"/>
        <end position="426"/>
    </location>
</feature>
<accession>A0A9P8QFN1</accession>
<dbReference type="Proteomes" id="UP000827724">
    <property type="component" value="Unassembled WGS sequence"/>
</dbReference>
<dbReference type="Pfam" id="PF12898">
    <property type="entry name" value="Stc1"/>
    <property type="match status" value="1"/>
</dbReference>
<reference evidence="3" key="1">
    <citation type="submission" date="2021-08" db="EMBL/GenBank/DDBJ databases">
        <title>Chromosome-Level Trichoderma cornu-damae using Hi-C Data.</title>
        <authorList>
            <person name="Kim C.S."/>
        </authorList>
    </citation>
    <scope>NUCLEOTIDE SEQUENCE</scope>
    <source>
        <strain evidence="3">KA19-0412C</strain>
    </source>
</reference>
<organism evidence="3 4">
    <name type="scientific">Trichoderma cornu-damae</name>
    <dbReference type="NCBI Taxonomy" id="654480"/>
    <lineage>
        <taxon>Eukaryota</taxon>
        <taxon>Fungi</taxon>
        <taxon>Dikarya</taxon>
        <taxon>Ascomycota</taxon>
        <taxon>Pezizomycotina</taxon>
        <taxon>Sordariomycetes</taxon>
        <taxon>Hypocreomycetidae</taxon>
        <taxon>Hypocreales</taxon>
        <taxon>Hypocreaceae</taxon>
        <taxon>Trichoderma</taxon>
    </lineage>
</organism>
<proteinExistence type="predicted"/>
<feature type="compositionally biased region" description="Basic and acidic residues" evidence="1">
    <location>
        <begin position="376"/>
        <end position="401"/>
    </location>
</feature>
<sequence>MASEKAGSGFNFFYPDENMVLPRRARLHHRQADWLTGSRATRPGIPTRFRCNIGGEWKPLDSFSKNQQRIIQHQIDGRVRIDAANSGMVCREHAPGQRTEMACELCGLVKPLDCFSSSSKRSGSANCKRCTAWIETQEPEVIPAPLETGHISIEEERGEMWPASFVDSTDFFSDDLLPQAPVTGLSSLGLDDLDACSVDMNSLLSAPSDSFASAGASEAGSTSRRPLPPHLRGMLAGTGTTLTSLSIERLENTGLGSSSSSSSIRPPRRGLPPHLRGITAIKPPPCDTYGDGDEDAASDCAVMSDGSYEPSSISTATTAREEARAADKLRQVSFNAWDPKGMKHRGIRSVTASSVTGDSATAASNAGDEAQSSAKEQSKGKWAKAKDTRMSRAELLEDGTNHHIAARQVGPAVHRPPQRDFSKFCEPDEDEDEGDFY</sequence>
<feature type="region of interest" description="Disordered" evidence="1">
    <location>
        <begin position="252"/>
        <end position="300"/>
    </location>
</feature>
<protein>
    <submittedName>
        <fullName evidence="3">Stc1 domain-containing</fullName>
    </submittedName>
</protein>
<feature type="region of interest" description="Disordered" evidence="1">
    <location>
        <begin position="351"/>
        <end position="437"/>
    </location>
</feature>
<feature type="region of interest" description="Disordered" evidence="1">
    <location>
        <begin position="210"/>
        <end position="237"/>
    </location>
</feature>
<feature type="compositionally biased region" description="Acidic residues" evidence="1">
    <location>
        <begin position="427"/>
        <end position="437"/>
    </location>
</feature>
<evidence type="ECO:0000313" key="4">
    <source>
        <dbReference type="Proteomes" id="UP000827724"/>
    </source>
</evidence>
<comment type="caution">
    <text evidence="3">The sequence shown here is derived from an EMBL/GenBank/DDBJ whole genome shotgun (WGS) entry which is preliminary data.</text>
</comment>
<evidence type="ECO:0000256" key="1">
    <source>
        <dbReference type="SAM" id="MobiDB-lite"/>
    </source>
</evidence>